<dbReference type="Proteomes" id="UP000026962">
    <property type="component" value="Chromosome 2"/>
</dbReference>
<name>A0A0E0JYS1_ORYPU</name>
<accession>A0A0E0JYS1</accession>
<protein>
    <submittedName>
        <fullName evidence="1">Uncharacterized protein</fullName>
    </submittedName>
</protein>
<dbReference type="Gramene" id="OPUNC02G11750.1">
    <property type="protein sequence ID" value="OPUNC02G11750.1"/>
    <property type="gene ID" value="OPUNC02G11750"/>
</dbReference>
<evidence type="ECO:0000313" key="1">
    <source>
        <dbReference type="EnsemblPlants" id="OPUNC02G11750.1"/>
    </source>
</evidence>
<proteinExistence type="predicted"/>
<dbReference type="EnsemblPlants" id="OPUNC02G11750.1">
    <property type="protein sequence ID" value="OPUNC02G11750.1"/>
    <property type="gene ID" value="OPUNC02G11750"/>
</dbReference>
<dbReference type="HOGENOM" id="CLU_075675_1_0_1"/>
<reference evidence="1" key="2">
    <citation type="submission" date="2018-05" db="EMBL/GenBank/DDBJ databases">
        <title>OpunRS2 (Oryza punctata Reference Sequence Version 2).</title>
        <authorList>
            <person name="Zhang J."/>
            <person name="Kudrna D."/>
            <person name="Lee S."/>
            <person name="Talag J."/>
            <person name="Welchert J."/>
            <person name="Wing R.A."/>
        </authorList>
    </citation>
    <scope>NUCLEOTIDE SEQUENCE [LARGE SCALE GENOMIC DNA]</scope>
</reference>
<keyword evidence="2" id="KW-1185">Reference proteome</keyword>
<reference evidence="1" key="1">
    <citation type="submission" date="2015-04" db="UniProtKB">
        <authorList>
            <consortium name="EnsemblPlants"/>
        </authorList>
    </citation>
    <scope>IDENTIFICATION</scope>
</reference>
<dbReference type="AlphaFoldDB" id="A0A0E0JYS1"/>
<organism evidence="1">
    <name type="scientific">Oryza punctata</name>
    <name type="common">Red rice</name>
    <dbReference type="NCBI Taxonomy" id="4537"/>
    <lineage>
        <taxon>Eukaryota</taxon>
        <taxon>Viridiplantae</taxon>
        <taxon>Streptophyta</taxon>
        <taxon>Embryophyta</taxon>
        <taxon>Tracheophyta</taxon>
        <taxon>Spermatophyta</taxon>
        <taxon>Magnoliopsida</taxon>
        <taxon>Liliopsida</taxon>
        <taxon>Poales</taxon>
        <taxon>Poaceae</taxon>
        <taxon>BOP clade</taxon>
        <taxon>Oryzoideae</taxon>
        <taxon>Oryzeae</taxon>
        <taxon>Oryzinae</taxon>
        <taxon>Oryza</taxon>
    </lineage>
</organism>
<sequence length="193" mass="21533">MWLFAVEGEQERGKLEAAEWKKLVVQAEAAGGQARIAELEPQLQEVRDDVQDMQVKLDASSLAAFESILAEKKDTALRNIQAEVELRAKNTQYEHFQGELDAGKGLREELMKSLERMLKLLFLPSWFRRGWLSESMAGISASHALVVVKSHYPRVNLAAVEEGYPADCSEEDVDRRLGEVAPLVAALVKDLGL</sequence>
<evidence type="ECO:0000313" key="2">
    <source>
        <dbReference type="Proteomes" id="UP000026962"/>
    </source>
</evidence>